<evidence type="ECO:0000313" key="4">
    <source>
        <dbReference type="Proteomes" id="UP000284657"/>
    </source>
</evidence>
<dbReference type="Proteomes" id="UP000284657">
    <property type="component" value="Unassembled WGS sequence"/>
</dbReference>
<proteinExistence type="predicted"/>
<dbReference type="OrthoDB" id="17560at2759"/>
<name>A0A3F2RJR5_9STRA</name>
<accession>A0A3F2RJR5</accession>
<dbReference type="Proteomes" id="UP000277300">
    <property type="component" value="Unassembled WGS sequence"/>
</dbReference>
<evidence type="ECO:0000313" key="1">
    <source>
        <dbReference type="EMBL" id="RLN58529.1"/>
    </source>
</evidence>
<evidence type="ECO:0000313" key="3">
    <source>
        <dbReference type="Proteomes" id="UP000277300"/>
    </source>
</evidence>
<dbReference type="AlphaFoldDB" id="A0A3F2RJR5"/>
<evidence type="ECO:0000313" key="2">
    <source>
        <dbReference type="EMBL" id="RLN70425.1"/>
    </source>
</evidence>
<dbReference type="EMBL" id="MBAD02000241">
    <property type="protein sequence ID" value="RLN70425.1"/>
    <property type="molecule type" value="Genomic_DNA"/>
</dbReference>
<comment type="caution">
    <text evidence="1">The sequence shown here is derived from an EMBL/GenBank/DDBJ whole genome shotgun (WGS) entry which is preliminary data.</text>
</comment>
<gene>
    <name evidence="2" type="ORF">BBJ29_004484</name>
    <name evidence="1" type="ORF">BBP00_00006960</name>
</gene>
<reference evidence="3 4" key="1">
    <citation type="submission" date="2018-07" db="EMBL/GenBank/DDBJ databases">
        <title>Genome sequencing of oomycete isolates from Chile give support for New Zealand origin for Phytophthora kernoviae and make available the first Nothophytophthora sp. genome.</title>
        <authorList>
            <person name="Studholme D.J."/>
            <person name="Sanfuentes E."/>
            <person name="Panda P."/>
            <person name="Hill R."/>
            <person name="Sambles C."/>
            <person name="Grant M."/>
            <person name="Williams N.M."/>
            <person name="Mcdougal R.L."/>
        </authorList>
    </citation>
    <scope>NUCLEOTIDE SEQUENCE [LARGE SCALE GENOMIC DNA]</scope>
    <source>
        <strain evidence="1">Chile6</strain>
        <strain evidence="2">Chile7</strain>
    </source>
</reference>
<organism evidence="1 3">
    <name type="scientific">Phytophthora kernoviae</name>
    <dbReference type="NCBI Taxonomy" id="325452"/>
    <lineage>
        <taxon>Eukaryota</taxon>
        <taxon>Sar</taxon>
        <taxon>Stramenopiles</taxon>
        <taxon>Oomycota</taxon>
        <taxon>Peronosporomycetes</taxon>
        <taxon>Peronosporales</taxon>
        <taxon>Peronosporaceae</taxon>
        <taxon>Phytophthora</taxon>
    </lineage>
</organism>
<sequence>MSCCPIDMGLQGRLPQLRVGYIQQDAEALGKLGYAAVVVDSANGGYKTPGNKGDMPMWLKKYSFDNFARERIADASAGKMTECITVPQLLLSAGNDLVFVRKGFPDVIHGWVNRGNLEDLTTKATEMKAWHVAVKFTQTVNPL</sequence>
<protein>
    <submittedName>
        <fullName evidence="1">Uncharacterized protein</fullName>
    </submittedName>
</protein>
<dbReference type="EMBL" id="MBDO02000258">
    <property type="protein sequence ID" value="RLN58529.1"/>
    <property type="molecule type" value="Genomic_DNA"/>
</dbReference>